<accession>A0A9Q0NEP5</accession>
<evidence type="ECO:0000256" key="3">
    <source>
        <dbReference type="ARBA" id="ARBA00022833"/>
    </source>
</evidence>
<gene>
    <name evidence="8" type="ORF">Bhyg_03331</name>
</gene>
<dbReference type="GO" id="GO:0008270">
    <property type="term" value="F:zinc ion binding"/>
    <property type="evidence" value="ECO:0007669"/>
    <property type="project" value="UniProtKB-KW"/>
</dbReference>
<dbReference type="Gene3D" id="6.20.210.20">
    <property type="entry name" value="THAP domain"/>
    <property type="match status" value="1"/>
</dbReference>
<protein>
    <recommendedName>
        <fullName evidence="7">THAP-type domain-containing protein</fullName>
    </recommendedName>
</protein>
<evidence type="ECO:0000313" key="9">
    <source>
        <dbReference type="Proteomes" id="UP001151699"/>
    </source>
</evidence>
<dbReference type="PROSITE" id="PS50950">
    <property type="entry name" value="ZF_THAP"/>
    <property type="match status" value="1"/>
</dbReference>
<dbReference type="InterPro" id="IPR026516">
    <property type="entry name" value="THAP1/10"/>
</dbReference>
<dbReference type="GO" id="GO:0043565">
    <property type="term" value="F:sequence-specific DNA binding"/>
    <property type="evidence" value="ECO:0007669"/>
    <property type="project" value="InterPro"/>
</dbReference>
<dbReference type="Proteomes" id="UP001151699">
    <property type="component" value="Chromosome A"/>
</dbReference>
<dbReference type="AlphaFoldDB" id="A0A9Q0NEP5"/>
<dbReference type="SUPFAM" id="SSF57716">
    <property type="entry name" value="Glucocorticoid receptor-like (DNA-binding domain)"/>
    <property type="match status" value="1"/>
</dbReference>
<proteinExistence type="predicted"/>
<evidence type="ECO:0000256" key="1">
    <source>
        <dbReference type="ARBA" id="ARBA00022723"/>
    </source>
</evidence>
<evidence type="ECO:0000256" key="5">
    <source>
        <dbReference type="PROSITE-ProRule" id="PRU00309"/>
    </source>
</evidence>
<evidence type="ECO:0000256" key="2">
    <source>
        <dbReference type="ARBA" id="ARBA00022771"/>
    </source>
</evidence>
<keyword evidence="1" id="KW-0479">Metal-binding</keyword>
<reference evidence="8" key="1">
    <citation type="submission" date="2022-07" db="EMBL/GenBank/DDBJ databases">
        <authorList>
            <person name="Trinca V."/>
            <person name="Uliana J.V.C."/>
            <person name="Torres T.T."/>
            <person name="Ward R.J."/>
            <person name="Monesi N."/>
        </authorList>
    </citation>
    <scope>NUCLEOTIDE SEQUENCE</scope>
    <source>
        <strain evidence="8">HSMRA1968</strain>
        <tissue evidence="8">Whole embryos</tissue>
    </source>
</reference>
<dbReference type="PANTHER" id="PTHR46600">
    <property type="entry name" value="THAP DOMAIN-CONTAINING"/>
    <property type="match status" value="1"/>
</dbReference>
<name>A0A9Q0NEP5_9DIPT</name>
<evidence type="ECO:0000256" key="4">
    <source>
        <dbReference type="ARBA" id="ARBA00023125"/>
    </source>
</evidence>
<evidence type="ECO:0000313" key="8">
    <source>
        <dbReference type="EMBL" id="KAJ6648106.1"/>
    </source>
</evidence>
<dbReference type="EMBL" id="WJQU01000001">
    <property type="protein sequence ID" value="KAJ6648106.1"/>
    <property type="molecule type" value="Genomic_DNA"/>
</dbReference>
<dbReference type="InterPro" id="IPR038441">
    <property type="entry name" value="THAP_Znf_sf"/>
</dbReference>
<feature type="domain" description="THAP-type" evidence="7">
    <location>
        <begin position="1"/>
        <end position="79"/>
    </location>
</feature>
<dbReference type="OrthoDB" id="8196774at2759"/>
<keyword evidence="4 5" id="KW-0238">DNA-binding</keyword>
<dbReference type="InterPro" id="IPR006612">
    <property type="entry name" value="THAP_Znf"/>
</dbReference>
<keyword evidence="9" id="KW-1185">Reference proteome</keyword>
<keyword evidence="3" id="KW-0862">Zinc</keyword>
<sequence>MCAITGCKNSKANQPKKRFFWAPTNESRRALWMFAAGTTFSPKSSFQVCEDHFDAHSDFVNRKSDVKPMLMRTVVPHLNLESGGNVSEARSSRHNIFHVHQSCQTEPEESTKTFTLVGCQTEAIDIEATAETKRKIVNMSTSTGMSLSTSISSSTGMSSESAGTP</sequence>
<dbReference type="PANTHER" id="PTHR46600:SF11">
    <property type="entry name" value="THAP DOMAIN-CONTAINING PROTEIN 10"/>
    <property type="match status" value="1"/>
</dbReference>
<evidence type="ECO:0000256" key="6">
    <source>
        <dbReference type="SAM" id="MobiDB-lite"/>
    </source>
</evidence>
<dbReference type="Pfam" id="PF05485">
    <property type="entry name" value="THAP"/>
    <property type="match status" value="1"/>
</dbReference>
<comment type="caution">
    <text evidence="8">The sequence shown here is derived from an EMBL/GenBank/DDBJ whole genome shotgun (WGS) entry which is preliminary data.</text>
</comment>
<organism evidence="8 9">
    <name type="scientific">Pseudolycoriella hygida</name>
    <dbReference type="NCBI Taxonomy" id="35572"/>
    <lineage>
        <taxon>Eukaryota</taxon>
        <taxon>Metazoa</taxon>
        <taxon>Ecdysozoa</taxon>
        <taxon>Arthropoda</taxon>
        <taxon>Hexapoda</taxon>
        <taxon>Insecta</taxon>
        <taxon>Pterygota</taxon>
        <taxon>Neoptera</taxon>
        <taxon>Endopterygota</taxon>
        <taxon>Diptera</taxon>
        <taxon>Nematocera</taxon>
        <taxon>Sciaroidea</taxon>
        <taxon>Sciaridae</taxon>
        <taxon>Pseudolycoriella</taxon>
    </lineage>
</organism>
<feature type="region of interest" description="Disordered" evidence="6">
    <location>
        <begin position="142"/>
        <end position="165"/>
    </location>
</feature>
<keyword evidence="2 5" id="KW-0863">Zinc-finger</keyword>
<evidence type="ECO:0000259" key="7">
    <source>
        <dbReference type="PROSITE" id="PS50950"/>
    </source>
</evidence>